<dbReference type="Pfam" id="PF00359">
    <property type="entry name" value="PTS_EIIA_2"/>
    <property type="match status" value="1"/>
</dbReference>
<keyword evidence="8" id="KW-0418">Kinase</keyword>
<dbReference type="Proteomes" id="UP001596514">
    <property type="component" value="Unassembled WGS sequence"/>
</dbReference>
<keyword evidence="6" id="KW-0808">Transferase</keyword>
<comment type="caution">
    <text evidence="13">The sequence shown here is derived from an EMBL/GenBank/DDBJ whole genome shotgun (WGS) entry which is preliminary data.</text>
</comment>
<keyword evidence="3" id="KW-0813">Transport</keyword>
<evidence type="ECO:0000313" key="14">
    <source>
        <dbReference type="Proteomes" id="UP001596514"/>
    </source>
</evidence>
<evidence type="ECO:0000256" key="7">
    <source>
        <dbReference type="ARBA" id="ARBA00022683"/>
    </source>
</evidence>
<accession>A0ABW2SXX8</accession>
<feature type="domain" description="PTS EIIA type-2" evidence="12">
    <location>
        <begin position="11"/>
        <end position="150"/>
    </location>
</feature>
<dbReference type="SUPFAM" id="SSF55804">
    <property type="entry name" value="Phoshotransferase/anion transport protein"/>
    <property type="match status" value="1"/>
</dbReference>
<gene>
    <name evidence="13" type="ORF">ACFQVD_12990</name>
</gene>
<evidence type="ECO:0000256" key="5">
    <source>
        <dbReference type="ARBA" id="ARBA00022597"/>
    </source>
</evidence>
<evidence type="ECO:0000256" key="4">
    <source>
        <dbReference type="ARBA" id="ARBA00022553"/>
    </source>
</evidence>
<sequence length="156" mass="16378">MASSMPEAAPLPLDPRAILLEASATGRDDAIGQCGQALLEVGAVESSYIAAMLERERSISTYVGEGVAIPHGTLAAKDAVHHDAICVLRFPQGVDWDGEQVTVCIGIAAKGDGHVRLLAELAQILMDPEQARALREATEVAQVVGLLQPNEGDEAQ</sequence>
<comment type="function">
    <text evidence="1">The phosphoenolpyruvate-dependent sugar phosphotransferase system (sugar PTS), a major carbohydrate active transport system, catalyzes the phosphorylation of incoming sugar substrates concomitantly with their translocation across the cell membrane. The enzyme II CmtAB PTS system is involved in D-mannitol transport.</text>
</comment>
<evidence type="ECO:0000313" key="13">
    <source>
        <dbReference type="EMBL" id="MFC7601012.1"/>
    </source>
</evidence>
<evidence type="ECO:0000256" key="8">
    <source>
        <dbReference type="ARBA" id="ARBA00022777"/>
    </source>
</evidence>
<evidence type="ECO:0000259" key="12">
    <source>
        <dbReference type="PROSITE" id="PS51094"/>
    </source>
</evidence>
<dbReference type="PROSITE" id="PS00372">
    <property type="entry name" value="PTS_EIIA_TYPE_2_HIS"/>
    <property type="match status" value="1"/>
</dbReference>
<reference evidence="14" key="1">
    <citation type="journal article" date="2019" name="Int. J. Syst. Evol. Microbiol.">
        <title>The Global Catalogue of Microorganisms (GCM) 10K type strain sequencing project: providing services to taxonomists for standard genome sequencing and annotation.</title>
        <authorList>
            <consortium name="The Broad Institute Genomics Platform"/>
            <consortium name="The Broad Institute Genome Sequencing Center for Infectious Disease"/>
            <person name="Wu L."/>
            <person name="Ma J."/>
        </authorList>
    </citation>
    <scope>NUCLEOTIDE SEQUENCE [LARGE SCALE GENOMIC DNA]</scope>
    <source>
        <strain evidence="14">JCM 10083</strain>
    </source>
</reference>
<dbReference type="PANTHER" id="PTHR30181:SF2">
    <property type="entry name" value="PTS SYSTEM MANNITOL-SPECIFIC EIICBA COMPONENT"/>
    <property type="match status" value="1"/>
</dbReference>
<evidence type="ECO:0000256" key="3">
    <source>
        <dbReference type="ARBA" id="ARBA00022448"/>
    </source>
</evidence>
<dbReference type="Gene3D" id="3.40.930.10">
    <property type="entry name" value="Mannitol-specific EII, Chain A"/>
    <property type="match status" value="1"/>
</dbReference>
<dbReference type="CDD" id="cd00211">
    <property type="entry name" value="PTS_IIA_fru"/>
    <property type="match status" value="1"/>
</dbReference>
<evidence type="ECO:0000256" key="6">
    <source>
        <dbReference type="ARBA" id="ARBA00022679"/>
    </source>
</evidence>
<dbReference type="InterPro" id="IPR002178">
    <property type="entry name" value="PTS_EIIA_type-2_dom"/>
</dbReference>
<dbReference type="EMBL" id="JBHTEE010000001">
    <property type="protein sequence ID" value="MFC7601012.1"/>
    <property type="molecule type" value="Genomic_DNA"/>
</dbReference>
<proteinExistence type="predicted"/>
<keyword evidence="7" id="KW-0598">Phosphotransferase system</keyword>
<keyword evidence="5 13" id="KW-0762">Sugar transport</keyword>
<dbReference type="InterPro" id="IPR050893">
    <property type="entry name" value="Sugar_PTS"/>
</dbReference>
<evidence type="ECO:0000256" key="11">
    <source>
        <dbReference type="ARBA" id="ARBA00030962"/>
    </source>
</evidence>
<evidence type="ECO:0000256" key="10">
    <source>
        <dbReference type="ARBA" id="ARBA00030956"/>
    </source>
</evidence>
<dbReference type="PANTHER" id="PTHR30181">
    <property type="entry name" value="MANNITOL PERMEASE IIC COMPONENT"/>
    <property type="match status" value="1"/>
</dbReference>
<keyword evidence="4" id="KW-0597">Phosphoprotein</keyword>
<dbReference type="InterPro" id="IPR016152">
    <property type="entry name" value="PTrfase/Anion_transptr"/>
</dbReference>
<evidence type="ECO:0000256" key="9">
    <source>
        <dbReference type="ARBA" id="ARBA00029908"/>
    </source>
</evidence>
<organism evidence="13 14">
    <name type="scientific">Streptosporangium amethystogenes subsp. fukuiense</name>
    <dbReference type="NCBI Taxonomy" id="698418"/>
    <lineage>
        <taxon>Bacteria</taxon>
        <taxon>Bacillati</taxon>
        <taxon>Actinomycetota</taxon>
        <taxon>Actinomycetes</taxon>
        <taxon>Streptosporangiales</taxon>
        <taxon>Streptosporangiaceae</taxon>
        <taxon>Streptosporangium</taxon>
    </lineage>
</organism>
<protein>
    <recommendedName>
        <fullName evidence="2">Mannitol-specific phosphotransferase enzyme IIA component</fullName>
    </recommendedName>
    <alternativeName>
        <fullName evidence="10">EIIA</fullName>
    </alternativeName>
    <alternativeName>
        <fullName evidence="11">EIII</fullName>
    </alternativeName>
    <alternativeName>
        <fullName evidence="9">PTS system mannitol-specific EIIA component</fullName>
    </alternativeName>
</protein>
<name>A0ABW2SXX8_9ACTN</name>
<keyword evidence="14" id="KW-1185">Reference proteome</keyword>
<dbReference type="RefSeq" id="WP_343982482.1">
    <property type="nucleotide sequence ID" value="NZ_BAAAGK010000243.1"/>
</dbReference>
<evidence type="ECO:0000256" key="1">
    <source>
        <dbReference type="ARBA" id="ARBA00002434"/>
    </source>
</evidence>
<dbReference type="PROSITE" id="PS51094">
    <property type="entry name" value="PTS_EIIA_TYPE_2"/>
    <property type="match status" value="1"/>
</dbReference>
<evidence type="ECO:0000256" key="2">
    <source>
        <dbReference type="ARBA" id="ARBA00014783"/>
    </source>
</evidence>